<name>A0A6M3KS01_9ZZZZ</name>
<reference evidence="2" key="1">
    <citation type="submission" date="2020-03" db="EMBL/GenBank/DDBJ databases">
        <title>The deep terrestrial virosphere.</title>
        <authorList>
            <person name="Holmfeldt K."/>
            <person name="Nilsson E."/>
            <person name="Simone D."/>
            <person name="Lopez-Fernandez M."/>
            <person name="Wu X."/>
            <person name="de Brujin I."/>
            <person name="Lundin D."/>
            <person name="Andersson A."/>
            <person name="Bertilsson S."/>
            <person name="Dopson M."/>
        </authorList>
    </citation>
    <scope>NUCLEOTIDE SEQUENCE</scope>
    <source>
        <strain evidence="1">MM415A01761</strain>
        <strain evidence="2">MM415B02343</strain>
    </source>
</reference>
<sequence>MGKMNLAQDIHIVPIYATTDASASVDFPHVNMKLYEKVEFLLYIGNITGDTMTITATQSAVTAGTTETAMAARYRLTAAAGTDTMGATTTLATTGLALVNGTHDLLTMIVDIDSSDLTTESLPYAGLKATMSSSGQAVFTVFALCWPKYPKETNSAALT</sequence>
<dbReference type="AlphaFoldDB" id="A0A6M3KS01"/>
<evidence type="ECO:0000313" key="2">
    <source>
        <dbReference type="EMBL" id="QJA84839.1"/>
    </source>
</evidence>
<evidence type="ECO:0000313" key="1">
    <source>
        <dbReference type="EMBL" id="QJA75554.1"/>
    </source>
</evidence>
<organism evidence="2">
    <name type="scientific">viral metagenome</name>
    <dbReference type="NCBI Taxonomy" id="1070528"/>
    <lineage>
        <taxon>unclassified sequences</taxon>
        <taxon>metagenomes</taxon>
        <taxon>organismal metagenomes</taxon>
    </lineage>
</organism>
<accession>A0A6M3KS01</accession>
<protein>
    <submittedName>
        <fullName evidence="2">Uncharacterized protein</fullName>
    </submittedName>
</protein>
<proteinExistence type="predicted"/>
<dbReference type="EMBL" id="MT142536">
    <property type="protein sequence ID" value="QJA84839.1"/>
    <property type="molecule type" value="Genomic_DNA"/>
</dbReference>
<dbReference type="EMBL" id="MT142170">
    <property type="protein sequence ID" value="QJA75554.1"/>
    <property type="molecule type" value="Genomic_DNA"/>
</dbReference>
<gene>
    <name evidence="1" type="ORF">MM415A01761_0013</name>
    <name evidence="2" type="ORF">MM415B02343_0013</name>
</gene>